<dbReference type="EMBL" id="JASPKY010000075">
    <property type="protein sequence ID" value="KAK9739411.1"/>
    <property type="molecule type" value="Genomic_DNA"/>
</dbReference>
<protein>
    <recommendedName>
        <fullName evidence="2">HTH CENPB-type domain-containing protein</fullName>
    </recommendedName>
</protein>
<sequence>MQKHGFPLTIDDIRRVAYHFAEQLKLKHKFNANIQKAGYDWFHSFLSRNRDLSIRKTETVSLARGLGMNRVEVASYFDLLGSVLEENNLFNNPGSIYNVDETGLQLNNRTGYVVAQKGSKDVHALSSGEKGETISVIASYNA</sequence>
<keyword evidence="1" id="KW-0238">DNA-binding</keyword>
<dbReference type="GO" id="GO:0003677">
    <property type="term" value="F:DNA binding"/>
    <property type="evidence" value="ECO:0007669"/>
    <property type="project" value="UniProtKB-KW"/>
</dbReference>
<dbReference type="Proteomes" id="UP001458880">
    <property type="component" value="Unassembled WGS sequence"/>
</dbReference>
<evidence type="ECO:0000259" key="2">
    <source>
        <dbReference type="PROSITE" id="PS51253"/>
    </source>
</evidence>
<proteinExistence type="predicted"/>
<evidence type="ECO:0000313" key="4">
    <source>
        <dbReference type="Proteomes" id="UP001458880"/>
    </source>
</evidence>
<feature type="domain" description="HTH CENPB-type" evidence="2">
    <location>
        <begin position="1"/>
        <end position="55"/>
    </location>
</feature>
<accession>A0AAW1LYF2</accession>
<evidence type="ECO:0000313" key="3">
    <source>
        <dbReference type="EMBL" id="KAK9739411.1"/>
    </source>
</evidence>
<organism evidence="3 4">
    <name type="scientific">Popillia japonica</name>
    <name type="common">Japanese beetle</name>
    <dbReference type="NCBI Taxonomy" id="7064"/>
    <lineage>
        <taxon>Eukaryota</taxon>
        <taxon>Metazoa</taxon>
        <taxon>Ecdysozoa</taxon>
        <taxon>Arthropoda</taxon>
        <taxon>Hexapoda</taxon>
        <taxon>Insecta</taxon>
        <taxon>Pterygota</taxon>
        <taxon>Neoptera</taxon>
        <taxon>Endopterygota</taxon>
        <taxon>Coleoptera</taxon>
        <taxon>Polyphaga</taxon>
        <taxon>Scarabaeiformia</taxon>
        <taxon>Scarabaeidae</taxon>
        <taxon>Rutelinae</taxon>
        <taxon>Popillia</taxon>
    </lineage>
</organism>
<name>A0AAW1LYF2_POPJA</name>
<evidence type="ECO:0000256" key="1">
    <source>
        <dbReference type="ARBA" id="ARBA00023125"/>
    </source>
</evidence>
<comment type="caution">
    <text evidence="3">The sequence shown here is derived from an EMBL/GenBank/DDBJ whole genome shotgun (WGS) entry which is preliminary data.</text>
</comment>
<dbReference type="PROSITE" id="PS51253">
    <property type="entry name" value="HTH_CENPB"/>
    <property type="match status" value="1"/>
</dbReference>
<gene>
    <name evidence="3" type="ORF">QE152_g8993</name>
</gene>
<dbReference type="InterPro" id="IPR006600">
    <property type="entry name" value="HTH_CenpB_DNA-bd_dom"/>
</dbReference>
<reference evidence="3 4" key="1">
    <citation type="journal article" date="2024" name="BMC Genomics">
        <title>De novo assembly and annotation of Popillia japonica's genome with initial clues to its potential as an invasive pest.</title>
        <authorList>
            <person name="Cucini C."/>
            <person name="Boschi S."/>
            <person name="Funari R."/>
            <person name="Cardaioli E."/>
            <person name="Iannotti N."/>
            <person name="Marturano G."/>
            <person name="Paoli F."/>
            <person name="Bruttini M."/>
            <person name="Carapelli A."/>
            <person name="Frati F."/>
            <person name="Nardi F."/>
        </authorList>
    </citation>
    <scope>NUCLEOTIDE SEQUENCE [LARGE SCALE GENOMIC DNA]</scope>
    <source>
        <strain evidence="3">DMR45628</strain>
    </source>
</reference>
<dbReference type="AlphaFoldDB" id="A0AAW1LYF2"/>
<keyword evidence="4" id="KW-1185">Reference proteome</keyword>